<dbReference type="SUPFAM" id="SSF75304">
    <property type="entry name" value="Amidase signature (AS) enzymes"/>
    <property type="match status" value="1"/>
</dbReference>
<protein>
    <submittedName>
        <fullName evidence="2">Amidase</fullName>
        <ecNumber evidence="2">3.5.1.4</ecNumber>
    </submittedName>
</protein>
<dbReference type="PANTHER" id="PTHR43372:SF4">
    <property type="entry name" value="FATTY-ACID AMIDE HYDROLASE 2"/>
    <property type="match status" value="1"/>
</dbReference>
<name>A0A074TCV2_9RHOB</name>
<dbReference type="AlphaFoldDB" id="A0A074TCV2"/>
<dbReference type="OrthoDB" id="9777859at2"/>
<dbReference type="RefSeq" id="WP_038066408.1">
    <property type="nucleotide sequence ID" value="NZ_FOVB01000009.1"/>
</dbReference>
<dbReference type="InterPro" id="IPR020556">
    <property type="entry name" value="Amidase_CS"/>
</dbReference>
<dbReference type="Pfam" id="PF01425">
    <property type="entry name" value="Amidase"/>
    <property type="match status" value="1"/>
</dbReference>
<dbReference type="PROSITE" id="PS00571">
    <property type="entry name" value="AMIDASES"/>
    <property type="match status" value="1"/>
</dbReference>
<accession>A0A074TCV2</accession>
<dbReference type="STRING" id="1185766.SAMN05216224_1093"/>
<dbReference type="PANTHER" id="PTHR43372">
    <property type="entry name" value="FATTY-ACID AMIDE HYDROLASE"/>
    <property type="match status" value="1"/>
</dbReference>
<dbReference type="GO" id="GO:0012505">
    <property type="term" value="C:endomembrane system"/>
    <property type="evidence" value="ECO:0007669"/>
    <property type="project" value="TreeGrafter"/>
</dbReference>
<dbReference type="EC" id="3.5.1.4" evidence="2"/>
<comment type="caution">
    <text evidence="2">The sequence shown here is derived from an EMBL/GenBank/DDBJ whole genome shotgun (WGS) entry which is preliminary data.</text>
</comment>
<proteinExistence type="predicted"/>
<evidence type="ECO:0000259" key="1">
    <source>
        <dbReference type="Pfam" id="PF01425"/>
    </source>
</evidence>
<dbReference type="eggNOG" id="COG0154">
    <property type="taxonomic scope" value="Bacteria"/>
</dbReference>
<sequence>MSDPADTALWALGATEVAALVRARKISAREIAQAGLDRLDAVNPEINAVVECRPEETLAAADAIDAKIARGEDPGPLAGVPVTIKVIADQRGYATTNGLRLQKDLIARSDNPVVVNLLGAGAVSLGRTNTPAFSYRWFTNNQLHGHTYNPRRKDLTPGGSSGGAGSAVAAGIGAIAHGTDIAGSIRYPAYACGVHGLRPSFGRIAAHNASGAERDIGGQLMATSGPLARSVGDLRLAFAAMAKPDPLDIWSVPARLTGPAVDRRAALCLRPDGAQSDPALERALLGAAGKLRAAGWVVDEIDALPPIAEAAKLQITLWLGHDHPGKLAAAKAEGDPGALRALEGQAEFVQSLSADAIPRALIRRAEITREWALFMVRYPLVLLPPGSELPFPDNLDLGSDADFRRVWDAQMSMVGLPVTGLPALALATGATADGAPLGIQMVAGRFREDVLFDAATEIEARSPPVEIALL</sequence>
<dbReference type="GO" id="GO:0004040">
    <property type="term" value="F:amidase activity"/>
    <property type="evidence" value="ECO:0007669"/>
    <property type="project" value="UniProtKB-EC"/>
</dbReference>
<dbReference type="InterPro" id="IPR052739">
    <property type="entry name" value="FAAH2"/>
</dbReference>
<reference evidence="2 3" key="1">
    <citation type="submission" date="2014-03" db="EMBL/GenBank/DDBJ databases">
        <title>The draft genome sequence of Thioclava dalianensis DLFJ1-1.</title>
        <authorList>
            <person name="Lai Q."/>
            <person name="Shao Z."/>
        </authorList>
    </citation>
    <scope>NUCLEOTIDE SEQUENCE [LARGE SCALE GENOMIC DNA]</scope>
    <source>
        <strain evidence="2 3">DLFJ1-1</strain>
    </source>
</reference>
<dbReference type="NCBIfam" id="NF005687">
    <property type="entry name" value="PRK07487.1"/>
    <property type="match status" value="1"/>
</dbReference>
<keyword evidence="3" id="KW-1185">Reference proteome</keyword>
<dbReference type="InterPro" id="IPR036928">
    <property type="entry name" value="AS_sf"/>
</dbReference>
<organism evidence="2 3">
    <name type="scientific">Thioclava dalianensis</name>
    <dbReference type="NCBI Taxonomy" id="1185766"/>
    <lineage>
        <taxon>Bacteria</taxon>
        <taxon>Pseudomonadati</taxon>
        <taxon>Pseudomonadota</taxon>
        <taxon>Alphaproteobacteria</taxon>
        <taxon>Rhodobacterales</taxon>
        <taxon>Paracoccaceae</taxon>
        <taxon>Thioclava</taxon>
    </lineage>
</organism>
<evidence type="ECO:0000313" key="2">
    <source>
        <dbReference type="EMBL" id="KEP69534.1"/>
    </source>
</evidence>
<dbReference type="Proteomes" id="UP000027725">
    <property type="component" value="Unassembled WGS sequence"/>
</dbReference>
<feature type="domain" description="Amidase" evidence="1">
    <location>
        <begin position="30"/>
        <end position="450"/>
    </location>
</feature>
<dbReference type="EMBL" id="JHEH01000013">
    <property type="protein sequence ID" value="KEP69534.1"/>
    <property type="molecule type" value="Genomic_DNA"/>
</dbReference>
<evidence type="ECO:0000313" key="3">
    <source>
        <dbReference type="Proteomes" id="UP000027725"/>
    </source>
</evidence>
<gene>
    <name evidence="2" type="ORF">DL1_03890</name>
</gene>
<keyword evidence="2" id="KW-0378">Hydrolase</keyword>
<dbReference type="InterPro" id="IPR023631">
    <property type="entry name" value="Amidase_dom"/>
</dbReference>
<dbReference type="Gene3D" id="3.90.1300.10">
    <property type="entry name" value="Amidase signature (AS) domain"/>
    <property type="match status" value="1"/>
</dbReference>